<accession>A0A6G0WUD9</accession>
<name>A0A6G0WUD9_9STRA</name>
<dbReference type="EMBL" id="VJMJ01000147">
    <property type="protein sequence ID" value="KAF0731111.1"/>
    <property type="molecule type" value="Genomic_DNA"/>
</dbReference>
<proteinExistence type="predicted"/>
<feature type="coiled-coil region" evidence="1">
    <location>
        <begin position="118"/>
        <end position="145"/>
    </location>
</feature>
<comment type="caution">
    <text evidence="3">The sequence shown here is derived from an EMBL/GenBank/DDBJ whole genome shotgun (WGS) entry which is preliminary data.</text>
</comment>
<dbReference type="AlphaFoldDB" id="A0A6G0WUD9"/>
<evidence type="ECO:0000313" key="4">
    <source>
        <dbReference type="Proteomes" id="UP000481153"/>
    </source>
</evidence>
<dbReference type="InterPro" id="IPR003123">
    <property type="entry name" value="VPS9"/>
</dbReference>
<gene>
    <name evidence="3" type="ORF">Ae201684_011654</name>
</gene>
<dbReference type="SUPFAM" id="SSF109993">
    <property type="entry name" value="VPS9 domain"/>
    <property type="match status" value="1"/>
</dbReference>
<organism evidence="3 4">
    <name type="scientific">Aphanomyces euteiches</name>
    <dbReference type="NCBI Taxonomy" id="100861"/>
    <lineage>
        <taxon>Eukaryota</taxon>
        <taxon>Sar</taxon>
        <taxon>Stramenopiles</taxon>
        <taxon>Oomycota</taxon>
        <taxon>Saprolegniomycetes</taxon>
        <taxon>Saprolegniales</taxon>
        <taxon>Verrucalvaceae</taxon>
        <taxon>Aphanomyces</taxon>
    </lineage>
</organism>
<reference evidence="3 4" key="1">
    <citation type="submission" date="2019-07" db="EMBL/GenBank/DDBJ databases">
        <title>Genomics analysis of Aphanomyces spp. identifies a new class of oomycete effector associated with host adaptation.</title>
        <authorList>
            <person name="Gaulin E."/>
        </authorList>
    </citation>
    <scope>NUCLEOTIDE SEQUENCE [LARGE SCALE GENOMIC DNA]</scope>
    <source>
        <strain evidence="3 4">ATCC 201684</strain>
    </source>
</reference>
<dbReference type="InterPro" id="IPR037191">
    <property type="entry name" value="VPS9_dom_sf"/>
</dbReference>
<evidence type="ECO:0000256" key="1">
    <source>
        <dbReference type="SAM" id="Coils"/>
    </source>
</evidence>
<protein>
    <recommendedName>
        <fullName evidence="2">VPS9 domain-containing protein</fullName>
    </recommendedName>
</protein>
<keyword evidence="4" id="KW-1185">Reference proteome</keyword>
<feature type="domain" description="VPS9" evidence="2">
    <location>
        <begin position="453"/>
        <end position="609"/>
    </location>
</feature>
<dbReference type="PROSITE" id="PS51205">
    <property type="entry name" value="VPS9"/>
    <property type="match status" value="1"/>
</dbReference>
<sequence length="609" mass="68841">MEDSSDVIGAPSVWMAPDWSDHPVVENFYGAGTMSSMDSESPYDAVFSPMAKHMNIYGDADESPGSLKKTHRCVVSLSPRKSIDSSISTMRSVIHDYRGGDNPQGGMSPPSTHLHVLRQKLEASLDQVETKIRTEKQHYDNLIRNKASTAAPSSPPGLFGLFFCAASTDTSVSAPLTDDLPRLCEAVSRAAYHRGLNQLQRHRRHIHSLLNIVNGHHVTDLALTAKEFASLTSVEQMLRLDIKYQLLSWQRGWLEQLSIAREQSMAQRAVTGHNQLDHNSHMKRLLEAASWYRWLQTHGRDSAVHPEPKQDNLADVLSGEEFFAEYYDLMATKEWWSVVQAQFENLVVATLDPQVARAIGKVCGDAATLYCEAAMDGRKRTKSTEYFNVHYEWLRTPRPDDVLQFADMITRRVRDAFAIQDDVHKSLYVFMQRMLYPRMTMLCFGGAMLQECARRDKLWRSKQAQLRTDNVSPEALGLSKRIADKLREKWKNGTSASMFPDARQAFSSMTSWVPCDLLDEMMHGVVVLHCEASEFFGTTRIAVDAFFPLLSLVLLYSDKPFVHAQLHLLEQYALANTAGDQTPTRNGEESYYVYCLHAAVEHICSFSHP</sequence>
<evidence type="ECO:0000259" key="2">
    <source>
        <dbReference type="PROSITE" id="PS51205"/>
    </source>
</evidence>
<keyword evidence="1" id="KW-0175">Coiled coil</keyword>
<evidence type="ECO:0000313" key="3">
    <source>
        <dbReference type="EMBL" id="KAF0731111.1"/>
    </source>
</evidence>
<dbReference type="Proteomes" id="UP000481153">
    <property type="component" value="Unassembled WGS sequence"/>
</dbReference>
<dbReference type="VEuPathDB" id="FungiDB:AeMF1_000605"/>
<dbReference type="Gene3D" id="1.20.1050.80">
    <property type="entry name" value="VPS9 domain"/>
    <property type="match status" value="1"/>
</dbReference>